<name>A0A6J8AQY3_MYTCO</name>
<dbReference type="Proteomes" id="UP000507470">
    <property type="component" value="Unassembled WGS sequence"/>
</dbReference>
<protein>
    <submittedName>
        <fullName evidence="1">Uncharacterized protein</fullName>
    </submittedName>
</protein>
<evidence type="ECO:0000313" key="1">
    <source>
        <dbReference type="EMBL" id="CAC5372589.1"/>
    </source>
</evidence>
<evidence type="ECO:0000313" key="2">
    <source>
        <dbReference type="Proteomes" id="UP000507470"/>
    </source>
</evidence>
<dbReference type="PANTHER" id="PTHR46704:SF1">
    <property type="entry name" value="TELOMERE LENGTH REGULATION PROTEIN TEL2 HOMOLOG"/>
    <property type="match status" value="1"/>
</dbReference>
<gene>
    <name evidence="1" type="ORF">MCOR_10639</name>
</gene>
<organism evidence="1 2">
    <name type="scientific">Mytilus coruscus</name>
    <name type="common">Sea mussel</name>
    <dbReference type="NCBI Taxonomy" id="42192"/>
    <lineage>
        <taxon>Eukaryota</taxon>
        <taxon>Metazoa</taxon>
        <taxon>Spiralia</taxon>
        <taxon>Lophotrochozoa</taxon>
        <taxon>Mollusca</taxon>
        <taxon>Bivalvia</taxon>
        <taxon>Autobranchia</taxon>
        <taxon>Pteriomorphia</taxon>
        <taxon>Mytilida</taxon>
        <taxon>Mytiloidea</taxon>
        <taxon>Mytilidae</taxon>
        <taxon>Mytilinae</taxon>
        <taxon>Mytilus</taxon>
    </lineage>
</organism>
<keyword evidence="2" id="KW-1185">Reference proteome</keyword>
<reference evidence="1 2" key="1">
    <citation type="submission" date="2020-06" db="EMBL/GenBank/DDBJ databases">
        <authorList>
            <person name="Li R."/>
            <person name="Bekaert M."/>
        </authorList>
    </citation>
    <scope>NUCLEOTIDE SEQUENCE [LARGE SCALE GENOMIC DNA]</scope>
    <source>
        <strain evidence="2">wild</strain>
    </source>
</reference>
<proteinExistence type="predicted"/>
<dbReference type="OrthoDB" id="7387685at2759"/>
<dbReference type="PANTHER" id="PTHR46704">
    <property type="entry name" value="CXC DOMAIN-CONTAINING PROTEIN-RELATED"/>
    <property type="match status" value="1"/>
</dbReference>
<dbReference type="EMBL" id="CACVKT020001854">
    <property type="protein sequence ID" value="CAC5372589.1"/>
    <property type="molecule type" value="Genomic_DNA"/>
</dbReference>
<sequence>MPGWSGYMQMVQEETCPGKSSFVFLPIIDLNPSDLSCIYSTLKFICKEAHRYQKPPVVTFDQPLYWKALCIVTNEKTESDLKQIFLRLGGFHTDMSFLGSIGRLMAGSGLHELLEIVYASNAVNIMLSDKAVSRAVRGLMMVENALHILLMKESFGVSLPCAHESDITKADSSERDKIVEKACELYDRFVAGEETTESVKQSSILSEINTKLVATKEELSKSRTSSLWLNFCPMTNILSKFLIAERTGNWDLHLNSIQKMLPFFVAAGHNLYAK</sequence>
<dbReference type="AlphaFoldDB" id="A0A6J8AQY3"/>
<accession>A0A6J8AQY3</accession>